<sequence>MTAVGIAAPIFHGREDEDLKFDAKLTGKNWKLSSIRLVAAVNGGAGATRRAFRALAIPEVANGIYIGTYLPGSDAATYAGIAGNAAITRRAGGRPTNRPVNGLENHGGPFNAAVQNQPIVLQGILLDQAFMHMRTNFPTVVKERFQIRFSNLYQEQGELIRSFYKRVEKAGGIVGYDQIMVSYQFYRALLPENVIEASRVEGEMFYGLQRCQGIEKAKNDELAGYIHPMTPHEGAVVQRSTDVITQE</sequence>
<proteinExistence type="predicted"/>
<organism evidence="1 2">
    <name type="scientific">Rhizophagus irregularis (strain DAOM 197198w)</name>
    <name type="common">Glomus intraradices</name>
    <dbReference type="NCBI Taxonomy" id="1432141"/>
    <lineage>
        <taxon>Eukaryota</taxon>
        <taxon>Fungi</taxon>
        <taxon>Fungi incertae sedis</taxon>
        <taxon>Mucoromycota</taxon>
        <taxon>Glomeromycotina</taxon>
        <taxon>Glomeromycetes</taxon>
        <taxon>Glomerales</taxon>
        <taxon>Glomeraceae</taxon>
        <taxon>Rhizophagus</taxon>
    </lineage>
</organism>
<dbReference type="AlphaFoldDB" id="A0A015LCR3"/>
<dbReference type="OrthoDB" id="2418091at2759"/>
<accession>A0A015LCR3</accession>
<name>A0A015LCR3_RHIIW</name>
<comment type="caution">
    <text evidence="1">The sequence shown here is derived from an EMBL/GenBank/DDBJ whole genome shotgun (WGS) entry which is preliminary data.</text>
</comment>
<keyword evidence="2" id="KW-1185">Reference proteome</keyword>
<dbReference type="Proteomes" id="UP000022910">
    <property type="component" value="Unassembled WGS sequence"/>
</dbReference>
<reference evidence="1 2" key="1">
    <citation type="submission" date="2014-02" db="EMBL/GenBank/DDBJ databases">
        <title>Single nucleus genome sequencing reveals high similarity among nuclei of an endomycorrhizal fungus.</title>
        <authorList>
            <person name="Lin K."/>
            <person name="Geurts R."/>
            <person name="Zhang Z."/>
            <person name="Limpens E."/>
            <person name="Saunders D.G."/>
            <person name="Mu D."/>
            <person name="Pang E."/>
            <person name="Cao H."/>
            <person name="Cha H."/>
            <person name="Lin T."/>
            <person name="Zhou Q."/>
            <person name="Shang Y."/>
            <person name="Li Y."/>
            <person name="Ivanov S."/>
            <person name="Sharma T."/>
            <person name="Velzen R.V."/>
            <person name="Ruijter N.D."/>
            <person name="Aanen D.K."/>
            <person name="Win J."/>
            <person name="Kamoun S."/>
            <person name="Bisseling T."/>
            <person name="Huang S."/>
        </authorList>
    </citation>
    <scope>NUCLEOTIDE SEQUENCE [LARGE SCALE GENOMIC DNA]</scope>
    <source>
        <strain evidence="2">DAOM197198w</strain>
    </source>
</reference>
<dbReference type="EMBL" id="JEMT01016619">
    <property type="protein sequence ID" value="EXX70311.1"/>
    <property type="molecule type" value="Genomic_DNA"/>
</dbReference>
<dbReference type="HOGENOM" id="CLU_1125058_0_0_1"/>
<evidence type="ECO:0000313" key="2">
    <source>
        <dbReference type="Proteomes" id="UP000022910"/>
    </source>
</evidence>
<gene>
    <name evidence="1" type="ORF">RirG_088630</name>
</gene>
<evidence type="ECO:0000313" key="1">
    <source>
        <dbReference type="EMBL" id="EXX70311.1"/>
    </source>
</evidence>
<protein>
    <submittedName>
        <fullName evidence="1">Uncharacterized protein</fullName>
    </submittedName>
</protein>